<feature type="chain" id="PRO_5047297436" evidence="2">
    <location>
        <begin position="28"/>
        <end position="426"/>
    </location>
</feature>
<dbReference type="Proteomes" id="UP001183794">
    <property type="component" value="Unassembled WGS sequence"/>
</dbReference>
<dbReference type="Pfam" id="PF03480">
    <property type="entry name" value="DctP"/>
    <property type="match status" value="1"/>
</dbReference>
<dbReference type="PANTHER" id="PTHR33376">
    <property type="match status" value="1"/>
</dbReference>
<proteinExistence type="predicted"/>
<sequence>MTKHRTTGTVKTLSMIAAAGLLLTACAGEAGNAANDAEETGFEYGAPQEEVNEVIADLEPVELTYQASAASPNSLMAAAAESYRDYIEERSNGQITLDVIWGQAIADYPEVDDALADGRLDLAYALPIYNPNDYPSFDAVATALAGLPVSPVAGEAIYNAVSMDIGWQNESLLAEYEAQGVTPLTPIVSSGGYYSVCADEGVSAEDWNGRQIRVASTSHHGVAEAIGASPVSMEYVEVYEALQRGTVDCSFAQLIPSAEAGLLEVAPHVGYSSDDHSMSSRAVGAELAGASFNDLPLAYRQIIFDASQARFAAGVPLVASGNAEAVRQVKEANGTIEQFDSETEETIGETNQQQLEAVIESGILGEDIGERVQEAADKWTSAAEEIGIEDQGSLEDLDEWWNADDYDFEALGQRVFEDSALAHRPE</sequence>
<dbReference type="InterPro" id="IPR018389">
    <property type="entry name" value="DctP_fam"/>
</dbReference>
<comment type="caution">
    <text evidence="3">The sequence shown here is derived from an EMBL/GenBank/DDBJ whole genome shotgun (WGS) entry which is preliminary data.</text>
</comment>
<feature type="signal peptide" evidence="2">
    <location>
        <begin position="1"/>
        <end position="27"/>
    </location>
</feature>
<name>A0ABU2B3Z1_9MICC</name>
<dbReference type="InterPro" id="IPR038404">
    <property type="entry name" value="TRAP_DctP_sf"/>
</dbReference>
<evidence type="ECO:0000256" key="2">
    <source>
        <dbReference type="SAM" id="SignalP"/>
    </source>
</evidence>
<evidence type="ECO:0000256" key="1">
    <source>
        <dbReference type="ARBA" id="ARBA00022729"/>
    </source>
</evidence>
<accession>A0ABU2B3Z1</accession>
<protein>
    <submittedName>
        <fullName evidence="3">TRAP-type C4-dicarboxylate transport system substrate-binding protein</fullName>
    </submittedName>
</protein>
<evidence type="ECO:0000313" key="3">
    <source>
        <dbReference type="EMBL" id="MDR7348336.1"/>
    </source>
</evidence>
<reference evidence="3 4" key="1">
    <citation type="submission" date="2023-07" db="EMBL/GenBank/DDBJ databases">
        <title>Sequencing the genomes of 1000 actinobacteria strains.</title>
        <authorList>
            <person name="Klenk H.-P."/>
        </authorList>
    </citation>
    <scope>NUCLEOTIDE SEQUENCE [LARGE SCALE GENOMIC DNA]</scope>
    <source>
        <strain evidence="3 4">DSM 22966</strain>
    </source>
</reference>
<keyword evidence="4" id="KW-1185">Reference proteome</keyword>
<dbReference type="PANTHER" id="PTHR33376:SF5">
    <property type="entry name" value="EXTRACYTOPLASMIC SOLUTE RECEPTOR PROTEIN"/>
    <property type="match status" value="1"/>
</dbReference>
<evidence type="ECO:0000313" key="4">
    <source>
        <dbReference type="Proteomes" id="UP001183794"/>
    </source>
</evidence>
<gene>
    <name evidence="3" type="ORF">J2S62_002593</name>
</gene>
<dbReference type="Gene3D" id="3.40.190.170">
    <property type="entry name" value="Bacterial extracellular solute-binding protein, family 7"/>
    <property type="match status" value="1"/>
</dbReference>
<keyword evidence="1 2" id="KW-0732">Signal</keyword>
<organism evidence="3 4">
    <name type="scientific">Enteractinococcus fodinae</name>
    <dbReference type="NCBI Taxonomy" id="684663"/>
    <lineage>
        <taxon>Bacteria</taxon>
        <taxon>Bacillati</taxon>
        <taxon>Actinomycetota</taxon>
        <taxon>Actinomycetes</taxon>
        <taxon>Micrococcales</taxon>
        <taxon>Micrococcaceae</taxon>
    </lineage>
</organism>
<dbReference type="PROSITE" id="PS51257">
    <property type="entry name" value="PROKAR_LIPOPROTEIN"/>
    <property type="match status" value="1"/>
</dbReference>
<dbReference type="EMBL" id="JAVDYJ010000001">
    <property type="protein sequence ID" value="MDR7348336.1"/>
    <property type="molecule type" value="Genomic_DNA"/>
</dbReference>
<dbReference type="RefSeq" id="WP_310175430.1">
    <property type="nucleotide sequence ID" value="NZ_BAABHE010000002.1"/>
</dbReference>